<protein>
    <submittedName>
        <fullName evidence="2">Low temperature requirement protein A</fullName>
    </submittedName>
</protein>
<keyword evidence="3" id="KW-1185">Reference proteome</keyword>
<feature type="transmembrane region" description="Helical" evidence="1">
    <location>
        <begin position="36"/>
        <end position="53"/>
    </location>
</feature>
<dbReference type="Proteomes" id="UP001595816">
    <property type="component" value="Unassembled WGS sequence"/>
</dbReference>
<feature type="transmembrane region" description="Helical" evidence="1">
    <location>
        <begin position="210"/>
        <end position="230"/>
    </location>
</feature>
<feature type="transmembrane region" description="Helical" evidence="1">
    <location>
        <begin position="284"/>
        <end position="309"/>
    </location>
</feature>
<evidence type="ECO:0000313" key="3">
    <source>
        <dbReference type="Proteomes" id="UP001595816"/>
    </source>
</evidence>
<comment type="caution">
    <text evidence="2">The sequence shown here is derived from an EMBL/GenBank/DDBJ whole genome shotgun (WGS) entry which is preliminary data.</text>
</comment>
<gene>
    <name evidence="2" type="ORF">ACFOZ4_23775</name>
</gene>
<accession>A0ABV8LTV3</accession>
<dbReference type="PANTHER" id="PTHR36840:SF1">
    <property type="entry name" value="BLL5714 PROTEIN"/>
    <property type="match status" value="1"/>
</dbReference>
<feature type="transmembrane region" description="Helical" evidence="1">
    <location>
        <begin position="236"/>
        <end position="263"/>
    </location>
</feature>
<feature type="transmembrane region" description="Helical" evidence="1">
    <location>
        <begin position="59"/>
        <end position="83"/>
    </location>
</feature>
<evidence type="ECO:0000256" key="1">
    <source>
        <dbReference type="SAM" id="Phobius"/>
    </source>
</evidence>
<dbReference type="InterPro" id="IPR010640">
    <property type="entry name" value="Low_temperature_requirement_A"/>
</dbReference>
<keyword evidence="1" id="KW-0812">Transmembrane</keyword>
<feature type="transmembrane region" description="Helical" evidence="1">
    <location>
        <begin position="95"/>
        <end position="112"/>
    </location>
</feature>
<dbReference type="RefSeq" id="WP_253750699.1">
    <property type="nucleotide sequence ID" value="NZ_JAMZDZ010000001.1"/>
</dbReference>
<sequence length="406" mass="44018">MSAPSATLRSKTSDETSAVSTMAGKTAGKKVTPAELFCDLVFVFAIVQVSALLHHDHTWAGIGHAAVLFLPLFWAWSAISIHANLNPIENSADRITMFVAALGALFMAVSVPDAFGDRGIIFGAAYLVQRAALTLHEAITPTDRHPGPFFLVFFQISGPLMFLGGFLAGNARLAVWILAIAIDVVMPRLMRRHLSRMTFDLPHLLERHGLFLLIALGESILSVGATAVTLDRLTSPVIATMISGFALACGLWWIYFVFAGAALEERLPVAIARLRTDQLGRMLGFSHLWLVAGVIAVAVGLAEAIAHPAHHLDRGIASLLFGGVALYLATFGYTTWRMFRRLPLARLVSAALVLGMLPFATEVPAVLALLDLAVVLMLLAIIEYAVRAYRDRKARQRHPEPEEATT</sequence>
<proteinExistence type="predicted"/>
<dbReference type="EMBL" id="JBHSAY010000013">
    <property type="protein sequence ID" value="MFC4133640.1"/>
    <property type="molecule type" value="Genomic_DNA"/>
</dbReference>
<name>A0ABV8LTV3_9ACTN</name>
<organism evidence="2 3">
    <name type="scientific">Hamadaea flava</name>
    <dbReference type="NCBI Taxonomy" id="1742688"/>
    <lineage>
        <taxon>Bacteria</taxon>
        <taxon>Bacillati</taxon>
        <taxon>Actinomycetota</taxon>
        <taxon>Actinomycetes</taxon>
        <taxon>Micromonosporales</taxon>
        <taxon>Micromonosporaceae</taxon>
        <taxon>Hamadaea</taxon>
    </lineage>
</organism>
<evidence type="ECO:0000313" key="2">
    <source>
        <dbReference type="EMBL" id="MFC4133640.1"/>
    </source>
</evidence>
<feature type="transmembrane region" description="Helical" evidence="1">
    <location>
        <begin position="315"/>
        <end position="336"/>
    </location>
</feature>
<feature type="transmembrane region" description="Helical" evidence="1">
    <location>
        <begin position="366"/>
        <end position="386"/>
    </location>
</feature>
<keyword evidence="1" id="KW-0472">Membrane</keyword>
<keyword evidence="1" id="KW-1133">Transmembrane helix</keyword>
<feature type="transmembrane region" description="Helical" evidence="1">
    <location>
        <begin position="343"/>
        <end position="360"/>
    </location>
</feature>
<dbReference type="PANTHER" id="PTHR36840">
    <property type="entry name" value="BLL5714 PROTEIN"/>
    <property type="match status" value="1"/>
</dbReference>
<reference evidence="3" key="1">
    <citation type="journal article" date="2019" name="Int. J. Syst. Evol. Microbiol.">
        <title>The Global Catalogue of Microorganisms (GCM) 10K type strain sequencing project: providing services to taxonomists for standard genome sequencing and annotation.</title>
        <authorList>
            <consortium name="The Broad Institute Genomics Platform"/>
            <consortium name="The Broad Institute Genome Sequencing Center for Infectious Disease"/>
            <person name="Wu L."/>
            <person name="Ma J."/>
        </authorList>
    </citation>
    <scope>NUCLEOTIDE SEQUENCE [LARGE SCALE GENOMIC DNA]</scope>
    <source>
        <strain evidence="3">CGMCC 4.7289</strain>
    </source>
</reference>
<dbReference type="Pfam" id="PF06772">
    <property type="entry name" value="LtrA"/>
    <property type="match status" value="1"/>
</dbReference>